<feature type="transmembrane region" description="Helical" evidence="1">
    <location>
        <begin position="60"/>
        <end position="82"/>
    </location>
</feature>
<comment type="caution">
    <text evidence="2">The sequence shown here is derived from an EMBL/GenBank/DDBJ whole genome shotgun (WGS) entry which is preliminary data.</text>
</comment>
<evidence type="ECO:0000313" key="2">
    <source>
        <dbReference type="EMBL" id="PCI74980.1"/>
    </source>
</evidence>
<gene>
    <name evidence="2" type="ORF">COB20_13955</name>
</gene>
<evidence type="ECO:0000313" key="3">
    <source>
        <dbReference type="Proteomes" id="UP000218767"/>
    </source>
</evidence>
<organism evidence="2 3">
    <name type="scientific">SAR86 cluster bacterium</name>
    <dbReference type="NCBI Taxonomy" id="2030880"/>
    <lineage>
        <taxon>Bacteria</taxon>
        <taxon>Pseudomonadati</taxon>
        <taxon>Pseudomonadota</taxon>
        <taxon>Gammaproteobacteria</taxon>
        <taxon>SAR86 cluster</taxon>
    </lineage>
</organism>
<protein>
    <submittedName>
        <fullName evidence="2">Uncharacterized protein</fullName>
    </submittedName>
</protein>
<keyword evidence="1" id="KW-0812">Transmembrane</keyword>
<accession>A0A2A4WXG0</accession>
<sequence length="114" mass="12480">MSDSEQAVNSDSAGEKSFLAKMLAGDFGLATTYWALYFVGAGLFAVFGSQAVDEERWIPYLIMIAAMMAYTVVLIIGIRAAYKGPQLWKVMSRTSSVFMIINILIGISTLGFVY</sequence>
<proteinExistence type="predicted"/>
<keyword evidence="1" id="KW-0472">Membrane</keyword>
<keyword evidence="1" id="KW-1133">Transmembrane helix</keyword>
<feature type="transmembrane region" description="Helical" evidence="1">
    <location>
        <begin position="94"/>
        <end position="113"/>
    </location>
</feature>
<evidence type="ECO:0000256" key="1">
    <source>
        <dbReference type="SAM" id="Phobius"/>
    </source>
</evidence>
<dbReference type="Proteomes" id="UP000218767">
    <property type="component" value="Unassembled WGS sequence"/>
</dbReference>
<dbReference type="EMBL" id="NVUL01000086">
    <property type="protein sequence ID" value="PCI74980.1"/>
    <property type="molecule type" value="Genomic_DNA"/>
</dbReference>
<feature type="transmembrane region" description="Helical" evidence="1">
    <location>
        <begin position="27"/>
        <end position="48"/>
    </location>
</feature>
<reference evidence="3" key="1">
    <citation type="submission" date="2017-08" db="EMBL/GenBank/DDBJ databases">
        <title>A dynamic microbial community with high functional redundancy inhabits the cold, oxic subseafloor aquifer.</title>
        <authorList>
            <person name="Tully B.J."/>
            <person name="Wheat C.G."/>
            <person name="Glazer B.T."/>
            <person name="Huber J.A."/>
        </authorList>
    </citation>
    <scope>NUCLEOTIDE SEQUENCE [LARGE SCALE GENOMIC DNA]</scope>
</reference>
<name>A0A2A4WXG0_9GAMM</name>
<dbReference type="AlphaFoldDB" id="A0A2A4WXG0"/>